<dbReference type="Pfam" id="PF03951">
    <property type="entry name" value="Gln-synt_N"/>
    <property type="match status" value="1"/>
</dbReference>
<dbReference type="GO" id="GO:0016020">
    <property type="term" value="C:membrane"/>
    <property type="evidence" value="ECO:0007669"/>
    <property type="project" value="TreeGrafter"/>
</dbReference>
<reference evidence="5 6" key="1">
    <citation type="submission" date="2017-03" db="EMBL/GenBank/DDBJ databases">
        <title>Draft Genome sequence of Marispirochaeta sp. strain JC444.</title>
        <authorList>
            <person name="Shivani Y."/>
            <person name="Subhash Y."/>
            <person name="Sasikala C."/>
            <person name="Ramana C."/>
        </authorList>
    </citation>
    <scope>NUCLEOTIDE SEQUENCE [LARGE SCALE GENOMIC DNA]</scope>
    <source>
        <strain evidence="5 6">JC444</strain>
    </source>
</reference>
<dbReference type="SMART" id="SM01230">
    <property type="entry name" value="Gln-synt_C"/>
    <property type="match status" value="1"/>
</dbReference>
<comment type="caution">
    <text evidence="5">The sequence shown here is derived from an EMBL/GenBank/DDBJ whole genome shotgun (WGS) entry which is preliminary data.</text>
</comment>
<evidence type="ECO:0000256" key="1">
    <source>
        <dbReference type="ARBA" id="ARBA00009897"/>
    </source>
</evidence>
<accession>A0A1Y1S1V6</accession>
<dbReference type="InterPro" id="IPR008147">
    <property type="entry name" value="Gln_synt_N"/>
</dbReference>
<dbReference type="AlphaFoldDB" id="A0A1Y1S1V6"/>
<proteinExistence type="inferred from homology"/>
<dbReference type="PROSITE" id="PS51987">
    <property type="entry name" value="GS_CATALYTIC"/>
    <property type="match status" value="1"/>
</dbReference>
<organism evidence="5 6">
    <name type="scientific">Marispirochaeta aestuarii</name>
    <dbReference type="NCBI Taxonomy" id="1963862"/>
    <lineage>
        <taxon>Bacteria</taxon>
        <taxon>Pseudomonadati</taxon>
        <taxon>Spirochaetota</taxon>
        <taxon>Spirochaetia</taxon>
        <taxon>Spirochaetales</taxon>
        <taxon>Spirochaetaceae</taxon>
        <taxon>Marispirochaeta</taxon>
    </lineage>
</organism>
<dbReference type="SUPFAM" id="SSF54368">
    <property type="entry name" value="Glutamine synthetase, N-terminal domain"/>
    <property type="match status" value="1"/>
</dbReference>
<dbReference type="Gene3D" id="3.10.20.70">
    <property type="entry name" value="Glutamine synthetase, N-terminal domain"/>
    <property type="match status" value="1"/>
</dbReference>
<dbReference type="Gene3D" id="3.30.590.10">
    <property type="entry name" value="Glutamine synthetase/guanido kinase, catalytic domain"/>
    <property type="match status" value="1"/>
</dbReference>
<dbReference type="PANTHER" id="PTHR43407">
    <property type="entry name" value="GLUTAMINE SYNTHETASE"/>
    <property type="match status" value="1"/>
</dbReference>
<dbReference type="InterPro" id="IPR008146">
    <property type="entry name" value="Gln_synth_cat_dom"/>
</dbReference>
<comment type="similarity">
    <text evidence="1 2 3">Belongs to the glutamine synthetase family.</text>
</comment>
<protein>
    <recommendedName>
        <fullName evidence="4">GS catalytic domain-containing protein</fullName>
    </recommendedName>
</protein>
<keyword evidence="6" id="KW-1185">Reference proteome</keyword>
<dbReference type="Pfam" id="PF00120">
    <property type="entry name" value="Gln-synt_C"/>
    <property type="match status" value="1"/>
</dbReference>
<dbReference type="SUPFAM" id="SSF55931">
    <property type="entry name" value="Glutamine synthetase/guanido kinase"/>
    <property type="match status" value="1"/>
</dbReference>
<name>A0A1Y1S1V6_9SPIO</name>
<evidence type="ECO:0000256" key="3">
    <source>
        <dbReference type="RuleBase" id="RU000384"/>
    </source>
</evidence>
<dbReference type="STRING" id="1963862.B4O97_01835"/>
<dbReference type="Proteomes" id="UP000192343">
    <property type="component" value="Unassembled WGS sequence"/>
</dbReference>
<gene>
    <name evidence="5" type="ORF">B4O97_01835</name>
</gene>
<feature type="domain" description="GS catalytic" evidence="4">
    <location>
        <begin position="127"/>
        <end position="513"/>
    </location>
</feature>
<dbReference type="GO" id="GO:0005737">
    <property type="term" value="C:cytoplasm"/>
    <property type="evidence" value="ECO:0007669"/>
    <property type="project" value="TreeGrafter"/>
</dbReference>
<dbReference type="PANTHER" id="PTHR43407:SF1">
    <property type="entry name" value="LENGSIN"/>
    <property type="match status" value="1"/>
</dbReference>
<dbReference type="GO" id="GO:0019740">
    <property type="term" value="P:nitrogen utilization"/>
    <property type="evidence" value="ECO:0007669"/>
    <property type="project" value="TreeGrafter"/>
</dbReference>
<dbReference type="RefSeq" id="WP_083047747.1">
    <property type="nucleotide sequence ID" value="NZ_MWQY01000002.1"/>
</dbReference>
<dbReference type="InterPro" id="IPR036651">
    <property type="entry name" value="Gln_synt_N_sf"/>
</dbReference>
<evidence type="ECO:0000313" key="6">
    <source>
        <dbReference type="Proteomes" id="UP000192343"/>
    </source>
</evidence>
<evidence type="ECO:0000256" key="2">
    <source>
        <dbReference type="PROSITE-ProRule" id="PRU01331"/>
    </source>
</evidence>
<dbReference type="GO" id="GO:0004356">
    <property type="term" value="F:glutamine synthetase activity"/>
    <property type="evidence" value="ECO:0007669"/>
    <property type="project" value="InterPro"/>
</dbReference>
<evidence type="ECO:0000313" key="5">
    <source>
        <dbReference type="EMBL" id="ORC37766.1"/>
    </source>
</evidence>
<sequence>MNTHFALENPIEVLTGKKRSELTRDDLINIINKKNIERLTFHYTAIDGKVKELRLPITSHEQAELVLAEGERVDGSSLFKGVVDAGKSDLYVIPVYKSVFINPFDHTSLDFVCRFVTGEGELAPFAPDNLLAITHQKLQEEFDVEFNALGELEFYLVGNSEQNLYPLPNQKGYHGSSPYVKTTSIVNEMLKVMTNITSEIKYAHNEVGLINNLEIDNHLFNGKLAEQVEIEFLPSPVEDAADVVVLGKWLCQSIANRYNLIATFYPKIQIGDAGSGLHFHTMLKRNNKNIMLDGDQELSEDSLKLIGGLCRYASTLSAFGNMTAGSFLRLVPHQEAPTKVCWGYSNRSALIRVPLGWRNLDNLAMKVNPQQRLKAERKDSRQTVELRSPDGSANTHMLLAAMTTAVLWAYRNPEEALKLADQNFVSGNIHNNPDKEREFIDIATSCVETAQALNDHRDYYIRDGYFTGSLIDKVIEMLNSENDEGLNKKIHSLPEEDGKKLAEDYIKRGIQKY</sequence>
<dbReference type="InterPro" id="IPR014746">
    <property type="entry name" value="Gln_synth/guanido_kin_cat_dom"/>
</dbReference>
<dbReference type="EMBL" id="MWQY01000002">
    <property type="protein sequence ID" value="ORC37766.1"/>
    <property type="molecule type" value="Genomic_DNA"/>
</dbReference>
<dbReference type="GO" id="GO:0006542">
    <property type="term" value="P:glutamine biosynthetic process"/>
    <property type="evidence" value="ECO:0007669"/>
    <property type="project" value="InterPro"/>
</dbReference>
<evidence type="ECO:0000259" key="4">
    <source>
        <dbReference type="PROSITE" id="PS51987"/>
    </source>
</evidence>
<dbReference type="OrthoDB" id="9807095at2"/>